<accession>A0AAD5TPZ4</accession>
<name>A0AAD5TPZ4_9FUNG</name>
<feature type="domain" description="BROMI C-terminal Rab TBC-like" evidence="3">
    <location>
        <begin position="952"/>
        <end position="1388"/>
    </location>
</feature>
<feature type="domain" description="BROMI middle region" evidence="2">
    <location>
        <begin position="545"/>
        <end position="895"/>
    </location>
</feature>
<dbReference type="InterPro" id="IPR032735">
    <property type="entry name" value="BROMI_M"/>
</dbReference>
<dbReference type="Pfam" id="PF14961">
    <property type="entry name" value="BROMI"/>
    <property type="match status" value="2"/>
</dbReference>
<organism evidence="4 5">
    <name type="scientific">Geranomyces variabilis</name>
    <dbReference type="NCBI Taxonomy" id="109894"/>
    <lineage>
        <taxon>Eukaryota</taxon>
        <taxon>Fungi</taxon>
        <taxon>Fungi incertae sedis</taxon>
        <taxon>Chytridiomycota</taxon>
        <taxon>Chytridiomycota incertae sedis</taxon>
        <taxon>Chytridiomycetes</taxon>
        <taxon>Spizellomycetales</taxon>
        <taxon>Powellomycetaceae</taxon>
        <taxon>Geranomyces</taxon>
    </lineage>
</organism>
<comment type="caution">
    <text evidence="4">The sequence shown here is derived from an EMBL/GenBank/DDBJ whole genome shotgun (WGS) entry which is preliminary data.</text>
</comment>
<feature type="region of interest" description="Disordered" evidence="1">
    <location>
        <begin position="146"/>
        <end position="194"/>
    </location>
</feature>
<dbReference type="Gene3D" id="1.10.472.80">
    <property type="entry name" value="Ypt/Rab-GAP domain of gyp1p, domain 3"/>
    <property type="match status" value="1"/>
</dbReference>
<evidence type="ECO:0000313" key="5">
    <source>
        <dbReference type="Proteomes" id="UP001212152"/>
    </source>
</evidence>
<evidence type="ECO:0000313" key="4">
    <source>
        <dbReference type="EMBL" id="KAJ3183762.1"/>
    </source>
</evidence>
<dbReference type="Proteomes" id="UP001212152">
    <property type="component" value="Unassembled WGS sequence"/>
</dbReference>
<dbReference type="SUPFAM" id="SSF47923">
    <property type="entry name" value="Ypt/Rab-GAP domain of gyp1p"/>
    <property type="match status" value="1"/>
</dbReference>
<feature type="compositionally biased region" description="Low complexity" evidence="1">
    <location>
        <begin position="168"/>
        <end position="189"/>
    </location>
</feature>
<evidence type="ECO:0000259" key="3">
    <source>
        <dbReference type="Pfam" id="PF23440"/>
    </source>
</evidence>
<dbReference type="Pfam" id="PF23440">
    <property type="entry name" value="BROMI_C"/>
    <property type="match status" value="1"/>
</dbReference>
<gene>
    <name evidence="4" type="ORF">HDU87_005878</name>
</gene>
<dbReference type="InterPro" id="IPR035969">
    <property type="entry name" value="Rab-GAP_TBC_sf"/>
</dbReference>
<protein>
    <submittedName>
        <fullName evidence="4">Uncharacterized protein</fullName>
    </submittedName>
</protein>
<dbReference type="EMBL" id="JADGJQ010000005">
    <property type="protein sequence ID" value="KAJ3183762.1"/>
    <property type="molecule type" value="Genomic_DNA"/>
</dbReference>
<feature type="region of interest" description="Disordered" evidence="1">
    <location>
        <begin position="667"/>
        <end position="687"/>
    </location>
</feature>
<evidence type="ECO:0000259" key="2">
    <source>
        <dbReference type="Pfam" id="PF14961"/>
    </source>
</evidence>
<dbReference type="InterPro" id="IPR039156">
    <property type="entry name" value="PHAF1/BROMI"/>
</dbReference>
<feature type="compositionally biased region" description="Basic and acidic residues" evidence="1">
    <location>
        <begin position="146"/>
        <end position="161"/>
    </location>
</feature>
<dbReference type="InterPro" id="IPR055392">
    <property type="entry name" value="BROMI_C"/>
</dbReference>
<dbReference type="PANTHER" id="PTHR13465">
    <property type="entry name" value="UPF0183 PROTEIN"/>
    <property type="match status" value="1"/>
</dbReference>
<keyword evidence="5" id="KW-1185">Reference proteome</keyword>
<feature type="region of interest" description="Disordered" evidence="1">
    <location>
        <begin position="1"/>
        <end position="24"/>
    </location>
</feature>
<reference evidence="4" key="1">
    <citation type="submission" date="2020-05" db="EMBL/GenBank/DDBJ databases">
        <title>Phylogenomic resolution of chytrid fungi.</title>
        <authorList>
            <person name="Stajich J.E."/>
            <person name="Amses K."/>
            <person name="Simmons R."/>
            <person name="Seto K."/>
            <person name="Myers J."/>
            <person name="Bonds A."/>
            <person name="Quandt C.A."/>
            <person name="Barry K."/>
            <person name="Liu P."/>
            <person name="Grigoriev I."/>
            <person name="Longcore J.E."/>
            <person name="James T.Y."/>
        </authorList>
    </citation>
    <scope>NUCLEOTIDE SEQUENCE</scope>
    <source>
        <strain evidence="4">JEL0379</strain>
    </source>
</reference>
<proteinExistence type="predicted"/>
<evidence type="ECO:0000256" key="1">
    <source>
        <dbReference type="SAM" id="MobiDB-lite"/>
    </source>
</evidence>
<feature type="domain" description="BROMI middle region" evidence="2">
    <location>
        <begin position="213"/>
        <end position="514"/>
    </location>
</feature>
<dbReference type="GO" id="GO:1905515">
    <property type="term" value="P:non-motile cilium assembly"/>
    <property type="evidence" value="ECO:0007669"/>
    <property type="project" value="TreeGrafter"/>
</dbReference>
<dbReference type="PANTHER" id="PTHR13465:SF3">
    <property type="entry name" value="PROTEIN BROAD-MINDED"/>
    <property type="match status" value="1"/>
</dbReference>
<sequence>MSNSIPRSHAGGMVGGDGHADSSAMAASATSGAGKAARANFAKGSAADFVRSWVAATANLPRRRRLDALVGLERLDENFHRYAFIKHIERRIDGFVGNMLDARLGGIHSAPHVEIPVLVEEIMNSAEYASFVRGLLEDANESVTEVLEHELTTSPERRRQNQELQKMSSGFSSSRSNSTSETQSSTANSGSFHTNSASRLSCIFVPMLSIEEIRSVGGNLQSRYNLDVRLAAMQRLASYPTMDLMCGDFWPDSRLALHTALSDADTRIVTGALRIYARAFRAAPPPMMGELYLSLVGHMTHMFDSAHIGKVVDGLCIEEVRVQLLLRKFRLLNQFQKEMTSCWIRFPEQLANDVMLATFKFLNMSSSVPGWNHRMKSSILTGSAPGNSSPITPLHYLSIVDIGATWFEKWMISQFGRSHITSAMIEAGMLGDLAARFVAHAAHLLHVSSSITKTCDEVLVLDVEVSEDPDELVARRKIGMEDLEYVHFLHVLVMVGKLSVFDAGRKCFPIDLTEALGSGIVPALKDILGSSFGSADKTSKADAASAALSLPALTNILIRLMCHCPRTTFSMYAEEDRSRGQTLEVLKMSRFIVRLLREITLADKTFDQRLLNSAVLHELLEPLRLATSEKKGTTQVDPESLLDVAETLSNIAATDAGRNFLLRQEAVPSLPTTSAPPKGKARTTSSEHPSILETVASFVQSTVTTGPVSREQVKVLGGFAFLLRQLYRTCEGLRHLQRHDLHMSLATTLNDGAWLAGPDNEPQAGESLSKKWHPMAVDNLLNFAGTPKGVLLLQLSGSMNPCVVHMAHRYKKKMQVSKCDKFGYGFLVSQISTTYSGMQALYSSGLFKLFFSDMWALLEHDDTVSVAVPHIEPLDDHLAKKLVGNLLKILASFPGLVAIVEAEKEVEGRDTLHFLMKSVLLGENKGKGDAASPGRYDESQLITLKILMLATSSLDSYILLQERYKFRESLWSTQTPARGAEGCLDNAPQVIDETSLLRKFIFVATHAMGGPGERRLPPTNLAEALAEPSLSSAHAMAEYCLPKPLNTKPGPAFADVQKELTGLLGKVSNAAKWLAQVKESVTKGMTKPSHDSKSQSRHIFKLLPRILAAITKLPEADRSAIGWTAIRVPKAAAGTTTTWADSPSHDEIGLALTARYAHRHLPQQTEDQLRTNLAQVLQKARALIRPQQAAPAATTTSVPFSGHDWFLATVFILLDGHVSNTVDFLTHVAGYIPSMYLWPQRAHRSRLLNPNRMDIPLLYSTCCHMVEYIAEAELPTLFSAFTLSGCTPSQITQRWMRELFWNTLPLEQVASYLLLALTFGSDYQIYFCVALLAHVAPRVLLATRDHELITFLHEAEAVGATFDAGEHLGLMKELEVKYRSIVMEEMREALAAGT</sequence>